<organism evidence="1 2">
    <name type="scientific">Fimbriiglobus ruber</name>
    <dbReference type="NCBI Taxonomy" id="1908690"/>
    <lineage>
        <taxon>Bacteria</taxon>
        <taxon>Pseudomonadati</taxon>
        <taxon>Planctomycetota</taxon>
        <taxon>Planctomycetia</taxon>
        <taxon>Gemmatales</taxon>
        <taxon>Gemmataceae</taxon>
        <taxon>Fimbriiglobus</taxon>
    </lineage>
</organism>
<sequence length="82" mass="9190">MSETKKQAAHPASVRVIELVGESKDSWEDAAQRLVKRESAKHKNITGLDVLRSTAVVRDGKIVEYHIDAKMAYTIEPDRGEE</sequence>
<dbReference type="Gene3D" id="3.30.1660.10">
    <property type="entry name" value="Flavin-binding protein dodecin"/>
    <property type="match status" value="1"/>
</dbReference>
<dbReference type="SUPFAM" id="SSF89807">
    <property type="entry name" value="Dodecin-like"/>
    <property type="match status" value="1"/>
</dbReference>
<evidence type="ECO:0000313" key="2">
    <source>
        <dbReference type="Proteomes" id="UP000214646"/>
    </source>
</evidence>
<dbReference type="AlphaFoldDB" id="A0A225DE55"/>
<dbReference type="InterPro" id="IPR025543">
    <property type="entry name" value="Dodecin-like"/>
</dbReference>
<accession>A0A225DE55</accession>
<evidence type="ECO:0008006" key="3">
    <source>
        <dbReference type="Google" id="ProtNLM"/>
    </source>
</evidence>
<gene>
    <name evidence="1" type="ORF">FRUB_05711</name>
</gene>
<evidence type="ECO:0000313" key="1">
    <source>
        <dbReference type="EMBL" id="OWK39821.1"/>
    </source>
</evidence>
<proteinExistence type="predicted"/>
<dbReference type="EMBL" id="NIDE01000009">
    <property type="protein sequence ID" value="OWK39821.1"/>
    <property type="molecule type" value="Genomic_DNA"/>
</dbReference>
<dbReference type="RefSeq" id="WP_088256669.1">
    <property type="nucleotide sequence ID" value="NZ_NIDE01000009.1"/>
</dbReference>
<dbReference type="Proteomes" id="UP000214646">
    <property type="component" value="Unassembled WGS sequence"/>
</dbReference>
<dbReference type="InterPro" id="IPR009923">
    <property type="entry name" value="Dodecin"/>
</dbReference>
<dbReference type="InterPro" id="IPR036694">
    <property type="entry name" value="Dodecin-like_sf"/>
</dbReference>
<name>A0A225DE55_9BACT</name>
<dbReference type="Pfam" id="PF07311">
    <property type="entry name" value="Dodecin"/>
    <property type="match status" value="1"/>
</dbReference>
<comment type="caution">
    <text evidence="1">The sequence shown here is derived from an EMBL/GenBank/DDBJ whole genome shotgun (WGS) entry which is preliminary data.</text>
</comment>
<keyword evidence="2" id="KW-1185">Reference proteome</keyword>
<dbReference type="OrthoDB" id="284925at2"/>
<reference evidence="2" key="1">
    <citation type="submission" date="2017-06" db="EMBL/GenBank/DDBJ databases">
        <title>Genome analysis of Fimbriiglobus ruber SP5, the first member of the order Planctomycetales with confirmed chitinolytic capability.</title>
        <authorList>
            <person name="Ravin N.V."/>
            <person name="Rakitin A.L."/>
            <person name="Ivanova A.A."/>
            <person name="Beletsky A.V."/>
            <person name="Kulichevskaya I.S."/>
            <person name="Mardanov A.V."/>
            <person name="Dedysh S.N."/>
        </authorList>
    </citation>
    <scope>NUCLEOTIDE SEQUENCE [LARGE SCALE GENOMIC DNA]</scope>
    <source>
        <strain evidence="2">SP5</strain>
    </source>
</reference>
<protein>
    <recommendedName>
        <fullName evidence="3">Dodecin</fullName>
    </recommendedName>
</protein>